<sequence length="312" mass="34282">MREVADLSGQPRSEERKNMIENEGQREQKIVTIFDDIYNLPDCSTYYRAMDHAGFRTAHHAAAAFRAVLAELKRVRGVSDACIVDFASGYGIGGALTRHRITLNDVLMRYRDDWFDNATPEAVIAADRDWYAGHRRPGEADTYVGIDIAEKALDYAKAVGIFDQVFAENLQADDPSAGLSQALAVTDLVIECGSVAHMLPAALARVLDGARGRAPWVITAPIRGNDTAEALKVMQENGLVVEKLGVPPFRHRRFADDDEQARAIANAEARGHDTEGFETEGYFHAQLFLARPEGEVTEVSAWPESPRAAPSA</sequence>
<evidence type="ECO:0000313" key="2">
    <source>
        <dbReference type="EMBL" id="SMC12586.1"/>
    </source>
</evidence>
<evidence type="ECO:0000313" key="3">
    <source>
        <dbReference type="Proteomes" id="UP000193224"/>
    </source>
</evidence>
<reference evidence="2 3" key="1">
    <citation type="submission" date="2017-03" db="EMBL/GenBank/DDBJ databases">
        <authorList>
            <person name="Afonso C.L."/>
            <person name="Miller P.J."/>
            <person name="Scott M.A."/>
            <person name="Spackman E."/>
            <person name="Goraichik I."/>
            <person name="Dimitrov K.M."/>
            <person name="Suarez D.L."/>
            <person name="Swayne D.E."/>
        </authorList>
    </citation>
    <scope>NUCLEOTIDE SEQUENCE [LARGE SCALE GENOMIC DNA]</scope>
    <source>
        <strain evidence="2 3">CECT 7745</strain>
    </source>
</reference>
<name>A0A1X7BSC3_9RHOB</name>
<proteinExistence type="predicted"/>
<keyword evidence="3" id="KW-1185">Reference proteome</keyword>
<dbReference type="Proteomes" id="UP000193224">
    <property type="component" value="Unassembled WGS sequence"/>
</dbReference>
<gene>
    <name evidence="2" type="ORF">ROA7745_02414</name>
</gene>
<protein>
    <recommendedName>
        <fullName evidence="4">Methyltransferase domain protein</fullName>
    </recommendedName>
</protein>
<evidence type="ECO:0000256" key="1">
    <source>
        <dbReference type="SAM" id="MobiDB-lite"/>
    </source>
</evidence>
<dbReference type="AlphaFoldDB" id="A0A1X7BSC3"/>
<feature type="compositionally biased region" description="Basic and acidic residues" evidence="1">
    <location>
        <begin position="12"/>
        <end position="22"/>
    </location>
</feature>
<accession>A0A1X7BSC3</accession>
<evidence type="ECO:0008006" key="4">
    <source>
        <dbReference type="Google" id="ProtNLM"/>
    </source>
</evidence>
<dbReference type="EMBL" id="FWXB01000008">
    <property type="protein sequence ID" value="SMC12586.1"/>
    <property type="molecule type" value="Genomic_DNA"/>
</dbReference>
<feature type="region of interest" description="Disordered" evidence="1">
    <location>
        <begin position="1"/>
        <end position="22"/>
    </location>
</feature>
<organism evidence="2 3">
    <name type="scientific">Roseovarius aestuarii</name>
    <dbReference type="NCBI Taxonomy" id="475083"/>
    <lineage>
        <taxon>Bacteria</taxon>
        <taxon>Pseudomonadati</taxon>
        <taxon>Pseudomonadota</taxon>
        <taxon>Alphaproteobacteria</taxon>
        <taxon>Rhodobacterales</taxon>
        <taxon>Roseobacteraceae</taxon>
        <taxon>Roseovarius</taxon>
    </lineage>
</organism>